<dbReference type="GeneID" id="108569102"/>
<dbReference type="PANTHER" id="PTHR10380:SF173">
    <property type="entry name" value="CUTICULAR PROTEIN 47EF, ISOFORM C-RELATED"/>
    <property type="match status" value="1"/>
</dbReference>
<dbReference type="PROSITE" id="PS00233">
    <property type="entry name" value="CHIT_BIND_RR_1"/>
    <property type="match status" value="1"/>
</dbReference>
<feature type="chain" id="PRO_5046018214" evidence="4">
    <location>
        <begin position="16"/>
        <end position="268"/>
    </location>
</feature>
<evidence type="ECO:0000256" key="2">
    <source>
        <dbReference type="PROSITE-ProRule" id="PRU00497"/>
    </source>
</evidence>
<evidence type="ECO:0000256" key="4">
    <source>
        <dbReference type="SAM" id="SignalP"/>
    </source>
</evidence>
<dbReference type="InterPro" id="IPR031311">
    <property type="entry name" value="CHIT_BIND_RR_consensus"/>
</dbReference>
<protein>
    <submittedName>
        <fullName evidence="6">Pupal cuticle protein 20-like isoform X1</fullName>
    </submittedName>
</protein>
<feature type="region of interest" description="Disordered" evidence="3">
    <location>
        <begin position="193"/>
        <end position="268"/>
    </location>
</feature>
<feature type="region of interest" description="Disordered" evidence="3">
    <location>
        <begin position="38"/>
        <end position="82"/>
    </location>
</feature>
<feature type="compositionally biased region" description="Gly residues" evidence="3">
    <location>
        <begin position="196"/>
        <end position="255"/>
    </location>
</feature>
<name>A0ABM1NGR0_NICVS</name>
<dbReference type="RefSeq" id="XP_017786010.1">
    <property type="nucleotide sequence ID" value="XM_017930521.1"/>
</dbReference>
<dbReference type="Pfam" id="PF00379">
    <property type="entry name" value="Chitin_bind_4"/>
    <property type="match status" value="1"/>
</dbReference>
<dbReference type="Proteomes" id="UP000695000">
    <property type="component" value="Unplaced"/>
</dbReference>
<keyword evidence="4" id="KW-0732">Signal</keyword>
<dbReference type="InterPro" id="IPR050468">
    <property type="entry name" value="Cuticle_Struct_Prot"/>
</dbReference>
<evidence type="ECO:0000313" key="5">
    <source>
        <dbReference type="Proteomes" id="UP000695000"/>
    </source>
</evidence>
<feature type="region of interest" description="Disordered" evidence="3">
    <location>
        <begin position="127"/>
        <end position="151"/>
    </location>
</feature>
<accession>A0ABM1NGR0</accession>
<keyword evidence="1 2" id="KW-0193">Cuticle</keyword>
<reference evidence="6" key="1">
    <citation type="submission" date="2025-08" db="UniProtKB">
        <authorList>
            <consortium name="RefSeq"/>
        </authorList>
    </citation>
    <scope>IDENTIFICATION</scope>
    <source>
        <tissue evidence="6">Whole Larva</tissue>
    </source>
</reference>
<evidence type="ECO:0000256" key="1">
    <source>
        <dbReference type="ARBA" id="ARBA00022460"/>
    </source>
</evidence>
<dbReference type="InterPro" id="IPR000618">
    <property type="entry name" value="Insect_cuticle"/>
</dbReference>
<proteinExistence type="predicted"/>
<feature type="compositionally biased region" description="Polar residues" evidence="3">
    <location>
        <begin position="131"/>
        <end position="146"/>
    </location>
</feature>
<feature type="signal peptide" evidence="4">
    <location>
        <begin position="1"/>
        <end position="15"/>
    </location>
</feature>
<dbReference type="PRINTS" id="PR00947">
    <property type="entry name" value="CUTICLE"/>
</dbReference>
<evidence type="ECO:0000313" key="6">
    <source>
        <dbReference type="RefSeq" id="XP_017786010.1"/>
    </source>
</evidence>
<evidence type="ECO:0000256" key="3">
    <source>
        <dbReference type="SAM" id="MobiDB-lite"/>
    </source>
</evidence>
<gene>
    <name evidence="6" type="primary">LOC108569102</name>
</gene>
<dbReference type="PROSITE" id="PS51155">
    <property type="entry name" value="CHIT_BIND_RR_2"/>
    <property type="match status" value="1"/>
</dbReference>
<dbReference type="PANTHER" id="PTHR10380">
    <property type="entry name" value="CUTICLE PROTEIN"/>
    <property type="match status" value="1"/>
</dbReference>
<keyword evidence="5" id="KW-1185">Reference proteome</keyword>
<organism evidence="5 6">
    <name type="scientific">Nicrophorus vespilloides</name>
    <name type="common">Boreal carrion beetle</name>
    <dbReference type="NCBI Taxonomy" id="110193"/>
    <lineage>
        <taxon>Eukaryota</taxon>
        <taxon>Metazoa</taxon>
        <taxon>Ecdysozoa</taxon>
        <taxon>Arthropoda</taxon>
        <taxon>Hexapoda</taxon>
        <taxon>Insecta</taxon>
        <taxon>Pterygota</taxon>
        <taxon>Neoptera</taxon>
        <taxon>Endopterygota</taxon>
        <taxon>Coleoptera</taxon>
        <taxon>Polyphaga</taxon>
        <taxon>Staphyliniformia</taxon>
        <taxon>Silphidae</taxon>
        <taxon>Nicrophorinae</taxon>
        <taxon>Nicrophorus</taxon>
    </lineage>
</organism>
<sequence length="268" mass="24891">MKFVAVLMLFGAAFSARLDNTYLPPAGAGGSGGYNGPGFGGAPSRFPGGGGGGGGGGGRFPGGGGGGGGRFPGGGGGGGGGSYQGGGGGGGGANIPILRYDNENNGDGSYSYAYETGNGIKAQEQGALKNAGSQNEAQSATGSFSYTGPDGQQYAVQYTADENGFRPQGAHLPTPPPIPEAILRSIEQNLAEEARGGGGGGYGGGGGGGGDDGQYRPSGGGGGGGGGGGSGGSGGGGGGIGGGGGGRPSFGGPRPGSGSFNPQTGYNY</sequence>